<dbReference type="Proteomes" id="UP001153714">
    <property type="component" value="Chromosome 4"/>
</dbReference>
<feature type="region of interest" description="Disordered" evidence="2">
    <location>
        <begin position="1"/>
        <end position="21"/>
    </location>
</feature>
<dbReference type="PANTHER" id="PTHR24157:SF3">
    <property type="entry name" value="ANKYRIN REPEAT, SAM AND BASIC LEUCINE ZIPPER DOMAIN-CONTAINING PROTEIN 1"/>
    <property type="match status" value="1"/>
</dbReference>
<dbReference type="SUPFAM" id="SSF48403">
    <property type="entry name" value="Ankyrin repeat"/>
    <property type="match status" value="1"/>
</dbReference>
<dbReference type="OrthoDB" id="439236at2759"/>
<evidence type="ECO:0000256" key="1">
    <source>
        <dbReference type="PROSITE-ProRule" id="PRU00023"/>
    </source>
</evidence>
<evidence type="ECO:0000313" key="4">
    <source>
        <dbReference type="Proteomes" id="UP001153714"/>
    </source>
</evidence>
<name>A0A9N9WIC0_9NEOP</name>
<dbReference type="PROSITE" id="PS50088">
    <property type="entry name" value="ANK_REPEAT"/>
    <property type="match status" value="3"/>
</dbReference>
<gene>
    <name evidence="3" type="ORF">DIATSA_LOCUS9559</name>
</gene>
<organism evidence="3 4">
    <name type="scientific">Diatraea saccharalis</name>
    <name type="common">sugarcane borer</name>
    <dbReference type="NCBI Taxonomy" id="40085"/>
    <lineage>
        <taxon>Eukaryota</taxon>
        <taxon>Metazoa</taxon>
        <taxon>Ecdysozoa</taxon>
        <taxon>Arthropoda</taxon>
        <taxon>Hexapoda</taxon>
        <taxon>Insecta</taxon>
        <taxon>Pterygota</taxon>
        <taxon>Neoptera</taxon>
        <taxon>Endopterygota</taxon>
        <taxon>Lepidoptera</taxon>
        <taxon>Glossata</taxon>
        <taxon>Ditrysia</taxon>
        <taxon>Pyraloidea</taxon>
        <taxon>Crambidae</taxon>
        <taxon>Crambinae</taxon>
        <taxon>Diatraea</taxon>
    </lineage>
</organism>
<dbReference type="InterPro" id="IPR036770">
    <property type="entry name" value="Ankyrin_rpt-contain_sf"/>
</dbReference>
<dbReference type="Gene3D" id="1.25.40.20">
    <property type="entry name" value="Ankyrin repeat-containing domain"/>
    <property type="match status" value="1"/>
</dbReference>
<feature type="repeat" description="ANK" evidence="1">
    <location>
        <begin position="145"/>
        <end position="177"/>
    </location>
</feature>
<dbReference type="InterPro" id="IPR002110">
    <property type="entry name" value="Ankyrin_rpt"/>
</dbReference>
<dbReference type="InterPro" id="IPR013761">
    <property type="entry name" value="SAM/pointed_sf"/>
</dbReference>
<keyword evidence="1" id="KW-0040">ANK repeat</keyword>
<evidence type="ECO:0000313" key="3">
    <source>
        <dbReference type="EMBL" id="CAG9791981.1"/>
    </source>
</evidence>
<evidence type="ECO:0000256" key="2">
    <source>
        <dbReference type="SAM" id="MobiDB-lite"/>
    </source>
</evidence>
<reference evidence="3" key="1">
    <citation type="submission" date="2021-12" db="EMBL/GenBank/DDBJ databases">
        <authorList>
            <person name="King R."/>
        </authorList>
    </citation>
    <scope>NUCLEOTIDE SEQUENCE</scope>
</reference>
<feature type="compositionally biased region" description="Acidic residues" evidence="2">
    <location>
        <begin position="10"/>
        <end position="20"/>
    </location>
</feature>
<dbReference type="SUPFAM" id="SSF47769">
    <property type="entry name" value="SAM/Pointed domain"/>
    <property type="match status" value="1"/>
</dbReference>
<keyword evidence="4" id="KW-1185">Reference proteome</keyword>
<protein>
    <recommendedName>
        <fullName evidence="5">Ankyrin repeat, SAM and basic leucine zipper domain-containing protein 1</fullName>
    </recommendedName>
</protein>
<feature type="repeat" description="ANK" evidence="1">
    <location>
        <begin position="74"/>
        <end position="106"/>
    </location>
</feature>
<sequence length="480" mass="55053">MAQFRPAGLSDEETDSDDYGFYEKPVRRYPAQQQNVRKTLEITLQDSIINGHIQEVEKIINSDLNKNVNMKLDSGWTPLMHACFHAQDKIVELLLNLGADPNLHADSVTPIMAACSNSTANKDTIFNIITMLLEKNCILNIGDKYGQTPLMRAISSGCVNVVKKLLEEKVNIEMRDQQGWTALFWAAHHNQPEILKMLIENGARLTEVDKSNRTALDIAMSHEYQDILEILNQHLKTDDDDDNDEEKSFYSNQFRSWFDYYPGMKKGDKPNYAGEISHLLYGMNCERLTPLIEKSGMDLRTFLLLEEDDMKKLGIDMPYERQRLKVGLRNFHVRGWKLNAVAGLYARKIENFTVLDCLTSLGSHLQQIYILEATLQYILREYKKIQNQIKFEPPDSPLILKLKTTAKKILTNINSIRQEIKIMKSALIKINRNNPPPADLLKEKTSQEIALGYVTEVLVAFSLGFLAYHARNYILNLIKK</sequence>
<dbReference type="AlphaFoldDB" id="A0A9N9WIC0"/>
<feature type="repeat" description="ANK" evidence="1">
    <location>
        <begin position="178"/>
        <end position="210"/>
    </location>
</feature>
<reference evidence="3" key="2">
    <citation type="submission" date="2022-10" db="EMBL/GenBank/DDBJ databases">
        <authorList>
            <consortium name="ENA_rothamsted_submissions"/>
            <consortium name="culmorum"/>
            <person name="King R."/>
        </authorList>
    </citation>
    <scope>NUCLEOTIDE SEQUENCE</scope>
</reference>
<dbReference type="SMART" id="SM00248">
    <property type="entry name" value="ANK"/>
    <property type="match status" value="6"/>
</dbReference>
<accession>A0A9N9WIC0</accession>
<dbReference type="Gene3D" id="1.10.150.50">
    <property type="entry name" value="Transcription Factor, Ets-1"/>
    <property type="match status" value="1"/>
</dbReference>
<proteinExistence type="predicted"/>
<dbReference type="GO" id="GO:0071546">
    <property type="term" value="C:pi-body"/>
    <property type="evidence" value="ECO:0007669"/>
    <property type="project" value="TreeGrafter"/>
</dbReference>
<dbReference type="PANTHER" id="PTHR24157">
    <property type="entry name" value="ANKYRIN REPEAT, SAM AND BASIC LEUCINE ZIPPER DOMAIN-CONTAINING PROTEIN 1"/>
    <property type="match status" value="1"/>
</dbReference>
<evidence type="ECO:0008006" key="5">
    <source>
        <dbReference type="Google" id="ProtNLM"/>
    </source>
</evidence>
<dbReference type="PROSITE" id="PS50297">
    <property type="entry name" value="ANK_REP_REGION"/>
    <property type="match status" value="3"/>
</dbReference>
<dbReference type="EMBL" id="OU893335">
    <property type="protein sequence ID" value="CAG9791981.1"/>
    <property type="molecule type" value="Genomic_DNA"/>
</dbReference>
<dbReference type="Pfam" id="PF12796">
    <property type="entry name" value="Ank_2"/>
    <property type="match status" value="2"/>
</dbReference>